<evidence type="ECO:0000313" key="3">
    <source>
        <dbReference type="EMBL" id="EPB89533.1"/>
    </source>
</evidence>
<dbReference type="PRINTS" id="PR00689">
    <property type="entry name" value="ACOABINDINGP"/>
</dbReference>
<evidence type="ECO:0000256" key="1">
    <source>
        <dbReference type="SAM" id="MobiDB-lite"/>
    </source>
</evidence>
<feature type="domain" description="ACB" evidence="2">
    <location>
        <begin position="6"/>
        <end position="95"/>
    </location>
</feature>
<dbReference type="SUPFAM" id="SSF47027">
    <property type="entry name" value="Acyl-CoA binding protein"/>
    <property type="match status" value="1"/>
</dbReference>
<feature type="region of interest" description="Disordered" evidence="1">
    <location>
        <begin position="159"/>
        <end position="194"/>
    </location>
</feature>
<dbReference type="PANTHER" id="PTHR31047:SF0">
    <property type="entry name" value="MEIOTICALLY UP-REGULATED GENE 157 PROTEIN"/>
    <property type="match status" value="1"/>
</dbReference>
<dbReference type="InParanoid" id="S2K2R1"/>
<dbReference type="GO" id="GO:0003824">
    <property type="term" value="F:catalytic activity"/>
    <property type="evidence" value="ECO:0007669"/>
    <property type="project" value="UniProtKB-ARBA"/>
</dbReference>
<dbReference type="Gene3D" id="1.20.80.10">
    <property type="match status" value="1"/>
</dbReference>
<feature type="compositionally biased region" description="Polar residues" evidence="1">
    <location>
        <begin position="268"/>
        <end position="287"/>
    </location>
</feature>
<dbReference type="VEuPathDB" id="FungiDB:HMPREF1544_03617"/>
<dbReference type="InterPro" id="IPR035984">
    <property type="entry name" value="Acyl-CoA-binding_sf"/>
</dbReference>
<feature type="compositionally biased region" description="Basic residues" evidence="1">
    <location>
        <begin position="175"/>
        <end position="186"/>
    </location>
</feature>
<dbReference type="STRING" id="1220926.S2K2R1"/>
<feature type="compositionally biased region" description="Low complexity" evidence="1">
    <location>
        <begin position="299"/>
        <end position="316"/>
    </location>
</feature>
<dbReference type="SUPFAM" id="SSF48208">
    <property type="entry name" value="Six-hairpin glycosidases"/>
    <property type="match status" value="1"/>
</dbReference>
<evidence type="ECO:0000313" key="4">
    <source>
        <dbReference type="Proteomes" id="UP000014254"/>
    </source>
</evidence>
<organism evidence="3 4">
    <name type="scientific">Mucor circinelloides f. circinelloides (strain 1006PhL)</name>
    <name type="common">Mucormycosis agent</name>
    <name type="synonym">Calyptromyces circinelloides</name>
    <dbReference type="NCBI Taxonomy" id="1220926"/>
    <lineage>
        <taxon>Eukaryota</taxon>
        <taxon>Fungi</taxon>
        <taxon>Fungi incertae sedis</taxon>
        <taxon>Mucoromycota</taxon>
        <taxon>Mucoromycotina</taxon>
        <taxon>Mucoromycetes</taxon>
        <taxon>Mucorales</taxon>
        <taxon>Mucorineae</taxon>
        <taxon>Mucoraceae</taxon>
        <taxon>Mucor</taxon>
    </lineage>
</organism>
<protein>
    <recommendedName>
        <fullName evidence="2">ACB domain-containing protein</fullName>
    </recommendedName>
</protein>
<dbReference type="AlphaFoldDB" id="S2K2R1"/>
<keyword evidence="4" id="KW-1185">Reference proteome</keyword>
<dbReference type="EMBL" id="KE123933">
    <property type="protein sequence ID" value="EPB89533.1"/>
    <property type="molecule type" value="Genomic_DNA"/>
</dbReference>
<gene>
    <name evidence="3" type="ORF">HMPREF1544_03617</name>
</gene>
<dbReference type="eggNOG" id="KOG0817">
    <property type="taxonomic scope" value="Eukaryota"/>
</dbReference>
<dbReference type="InterPro" id="IPR008313">
    <property type="entry name" value="GH125"/>
</dbReference>
<dbReference type="Gene3D" id="1.50.10.10">
    <property type="match status" value="1"/>
</dbReference>
<reference evidence="4" key="1">
    <citation type="submission" date="2013-05" db="EMBL/GenBank/DDBJ databases">
        <title>The Genome sequence of Mucor circinelloides f. circinelloides 1006PhL.</title>
        <authorList>
            <consortium name="The Broad Institute Genomics Platform"/>
            <person name="Cuomo C."/>
            <person name="Earl A."/>
            <person name="Findley K."/>
            <person name="Lee S.C."/>
            <person name="Walker B."/>
            <person name="Young S."/>
            <person name="Zeng Q."/>
            <person name="Gargeya S."/>
            <person name="Fitzgerald M."/>
            <person name="Haas B."/>
            <person name="Abouelleil A."/>
            <person name="Allen A.W."/>
            <person name="Alvarado L."/>
            <person name="Arachchi H.M."/>
            <person name="Berlin A.M."/>
            <person name="Chapman S.B."/>
            <person name="Gainer-Dewar J."/>
            <person name="Goldberg J."/>
            <person name="Griggs A."/>
            <person name="Gujja S."/>
            <person name="Hansen M."/>
            <person name="Howarth C."/>
            <person name="Imamovic A."/>
            <person name="Ireland A."/>
            <person name="Larimer J."/>
            <person name="McCowan C."/>
            <person name="Murphy C."/>
            <person name="Pearson M."/>
            <person name="Poon T.W."/>
            <person name="Priest M."/>
            <person name="Roberts A."/>
            <person name="Saif S."/>
            <person name="Shea T."/>
            <person name="Sisk P."/>
            <person name="Sykes S."/>
            <person name="Wortman J."/>
            <person name="Nusbaum C."/>
            <person name="Birren B."/>
        </authorList>
    </citation>
    <scope>NUCLEOTIDE SEQUENCE [LARGE SCALE GENOMIC DNA]</scope>
    <source>
        <strain evidence="4">1006PhL</strain>
    </source>
</reference>
<dbReference type="Pfam" id="PF00887">
    <property type="entry name" value="ACBP"/>
    <property type="match status" value="1"/>
</dbReference>
<name>S2K2R1_MUCC1</name>
<sequence length="900" mass="101742">MSSYTTQLKFAQALSIIRAIPQNSTLQPIASDKLQFYGLYKQATEGDVNIPRPSSRQVVEYAKWKAWSRMKGMSPIDAQKLYVESLTQLLSELVHRYPRHELTEFLKKALNSLQYNGNSDMEHEDEDLFQDAYDPIEFELQENFLNHIEADQLTQEDILNSPPTSATASSPYRSTPRHSKHYHNSRHNSFSDVVSTNDYPITPITSPGHNSVTGQWVLSQLQQQNKQNYVHPMDFLQKQQQQQQQLQHQQDMLSEADTLDREVAAATSNLVLSSPRQSPYTVSTASNNRKKTTSKPQQHSTLSPHLSSTSTSTSSNNKKKLKKSDRALEKLQTEVTALTEQIDRLRRGIKLREERDKNRKWSTLGITKVLLKHLMANSAILLITFYILWRRKSPIAYAIIGYIMPIIQDMIRSGGLLDLPFQRPAEACRKFTSGVIESVISNITSKIADLDLARLFTNAYPNTLDTTIQSTACIALSDHCHPLSFVITGDINAMWLRDSANQLLPYIDYIKHDVNLKRLFLGAIYMQAQFINTDPYANAFKEPHDLEALATYTHSQQLRKREVQLLDGVFEKKWEIDSLASFMSLSYQYWTQTGDDSFVENSIWIDAVENILNTIKLQQDPTFNATSGKSLDTDYVFFQTADRPTETQFLNGRGQPVKHTGMVKSLFRPSDDATVFPFFIPGNAMLSVELDHVSQLLSKSAAATVQKSAKTQVLASEASRLSKEIKDAIYKYGLIDHPTYGKIFAYEVDGYGSSLIMDDANIPSLLSLSLIGFLNQNDTVYQNTRKLVLSNDNPYFFSGPRGSGIGGPHVGLAYAWPMSQIVRILTSTEDNEIKEALSIILKSTDNTGLIHESFNVYRQGGGDNNSGYTRSWFSWANGLFGQAIMKLMNERPHLLVNQQQ</sequence>
<accession>S2K2R1</accession>
<dbReference type="OrthoDB" id="7771656at2759"/>
<evidence type="ECO:0000259" key="2">
    <source>
        <dbReference type="PROSITE" id="PS51228"/>
    </source>
</evidence>
<feature type="region of interest" description="Disordered" evidence="1">
    <location>
        <begin position="268"/>
        <end position="326"/>
    </location>
</feature>
<dbReference type="InterPro" id="IPR008928">
    <property type="entry name" value="6-hairpin_glycosidase_sf"/>
</dbReference>
<feature type="compositionally biased region" description="Low complexity" evidence="1">
    <location>
        <begin position="161"/>
        <end position="174"/>
    </location>
</feature>
<dbReference type="PANTHER" id="PTHR31047">
    <property type="entry name" value="MEIOTICALLY UP-REGULATED GENE 157 PROTEIN"/>
    <property type="match status" value="1"/>
</dbReference>
<dbReference type="InterPro" id="IPR012341">
    <property type="entry name" value="6hp_glycosidase-like_sf"/>
</dbReference>
<dbReference type="PROSITE" id="PS51228">
    <property type="entry name" value="ACB_2"/>
    <property type="match status" value="1"/>
</dbReference>
<proteinExistence type="predicted"/>
<dbReference type="InterPro" id="IPR000582">
    <property type="entry name" value="Acyl-CoA-binding_protein"/>
</dbReference>
<dbReference type="GO" id="GO:0005975">
    <property type="term" value="P:carbohydrate metabolic process"/>
    <property type="evidence" value="ECO:0007669"/>
    <property type="project" value="InterPro"/>
</dbReference>
<dbReference type="GO" id="GO:0000062">
    <property type="term" value="F:fatty-acyl-CoA binding"/>
    <property type="evidence" value="ECO:0007669"/>
    <property type="project" value="InterPro"/>
</dbReference>
<dbReference type="Proteomes" id="UP000014254">
    <property type="component" value="Unassembled WGS sequence"/>
</dbReference>
<dbReference type="Pfam" id="PF06824">
    <property type="entry name" value="Glyco_hydro_125"/>
    <property type="match status" value="1"/>
</dbReference>
<dbReference type="InterPro" id="IPR014352">
    <property type="entry name" value="FERM/acyl-CoA-bd_prot_sf"/>
</dbReference>
<dbReference type="SMART" id="SM01149">
    <property type="entry name" value="DUF1237"/>
    <property type="match status" value="1"/>
</dbReference>